<dbReference type="PANTHER" id="PTHR32089">
    <property type="entry name" value="METHYL-ACCEPTING CHEMOTAXIS PROTEIN MCPB"/>
    <property type="match status" value="1"/>
</dbReference>
<dbReference type="Pfam" id="PF00015">
    <property type="entry name" value="MCPsignal"/>
    <property type="match status" value="1"/>
</dbReference>
<evidence type="ECO:0000259" key="2">
    <source>
        <dbReference type="PROSITE" id="PS50111"/>
    </source>
</evidence>
<organism evidence="3">
    <name type="scientific">hydrothermal vent metagenome</name>
    <dbReference type="NCBI Taxonomy" id="652676"/>
    <lineage>
        <taxon>unclassified sequences</taxon>
        <taxon>metagenomes</taxon>
        <taxon>ecological metagenomes</taxon>
    </lineage>
</organism>
<dbReference type="GO" id="GO:0016020">
    <property type="term" value="C:membrane"/>
    <property type="evidence" value="ECO:0007669"/>
    <property type="project" value="InterPro"/>
</dbReference>
<evidence type="ECO:0000256" key="1">
    <source>
        <dbReference type="ARBA" id="ARBA00023224"/>
    </source>
</evidence>
<dbReference type="InterPro" id="IPR004089">
    <property type="entry name" value="MCPsignal_dom"/>
</dbReference>
<dbReference type="Gene3D" id="1.20.120.30">
    <property type="entry name" value="Aspartate receptor, ligand-binding domain"/>
    <property type="match status" value="1"/>
</dbReference>
<dbReference type="SMART" id="SM00283">
    <property type="entry name" value="MA"/>
    <property type="match status" value="1"/>
</dbReference>
<dbReference type="GO" id="GO:0007165">
    <property type="term" value="P:signal transduction"/>
    <property type="evidence" value="ECO:0007669"/>
    <property type="project" value="UniProtKB-KW"/>
</dbReference>
<dbReference type="AlphaFoldDB" id="A0A1W1D395"/>
<keyword evidence="1" id="KW-0807">Transducer</keyword>
<proteinExistence type="predicted"/>
<protein>
    <submittedName>
        <fullName evidence="3">Methyl-accepting chemotaxis protein</fullName>
    </submittedName>
</protein>
<dbReference type="EMBL" id="FPHP01000014">
    <property type="protein sequence ID" value="SFV75034.1"/>
    <property type="molecule type" value="Genomic_DNA"/>
</dbReference>
<dbReference type="PROSITE" id="PS50111">
    <property type="entry name" value="CHEMOTAXIS_TRANSDUC_2"/>
    <property type="match status" value="1"/>
</dbReference>
<reference evidence="3" key="1">
    <citation type="submission" date="2016-10" db="EMBL/GenBank/DDBJ databases">
        <authorList>
            <person name="de Groot N.N."/>
        </authorList>
    </citation>
    <scope>NUCLEOTIDE SEQUENCE</scope>
</reference>
<dbReference type="InterPro" id="IPR025991">
    <property type="entry name" value="Chemoreceptor_zinc-bind_dom"/>
</dbReference>
<dbReference type="Pfam" id="PF13682">
    <property type="entry name" value="CZB"/>
    <property type="match status" value="1"/>
</dbReference>
<accession>A0A1W1D395</accession>
<evidence type="ECO:0000313" key="3">
    <source>
        <dbReference type="EMBL" id="SFV75034.1"/>
    </source>
</evidence>
<dbReference type="PANTHER" id="PTHR32089:SF112">
    <property type="entry name" value="LYSOZYME-LIKE PROTEIN-RELATED"/>
    <property type="match status" value="1"/>
</dbReference>
<sequence>MSFFGTKKNEETKLIEDISKVLQDVARGRLSSRIILTENNTPMEKIAWDINNALDQMEIILRETRNTITAVSNGDTYRSMFPAGLHGEFKETANAIQKAVASMKANEHYKTMGVLSTAFNNFNGGMAGNFNLITTDISKTEEAFNDVTKKTTEASTLADSTFTAVEKANNEISTLSELIVNTTDAISELDNNVSDISTVVNLIKDIADQTNLLALNAAIEAARAGEHGRGFAVVADEVRKLAERTQKATSEISITIQNLQQQSSAISENASTMNEIASTTNDTMDEFANTMNNFKVNLADTSHTSKKSSFALSLSVYKIQHIIFKSRAYSSVVNGTVTEDIKATDTTCNFGRWYYGEGNKLFGKFPSFKKMEAEHKAFHQLINENLDCALNGGCMAKNTQKEKIIQNFKTAEEHSNNLFALLDQLTEEIGEEHIKALQ</sequence>
<dbReference type="SUPFAM" id="SSF58104">
    <property type="entry name" value="Methyl-accepting chemotaxis protein (MCP) signaling domain"/>
    <property type="match status" value="1"/>
</dbReference>
<gene>
    <name evidence="3" type="ORF">MNB_SM-3-210</name>
</gene>
<dbReference type="Gene3D" id="6.10.250.3200">
    <property type="match status" value="1"/>
</dbReference>
<name>A0A1W1D395_9ZZZZ</name>
<feature type="domain" description="Methyl-accepting transducer" evidence="2">
    <location>
        <begin position="127"/>
        <end position="334"/>
    </location>
</feature>
<dbReference type="Gene3D" id="1.20.120.1530">
    <property type="match status" value="1"/>
</dbReference>